<dbReference type="PANTHER" id="PTHR42830:SF2">
    <property type="entry name" value="OSMC_OHR FAMILY PROTEIN"/>
    <property type="match status" value="1"/>
</dbReference>
<dbReference type="Pfam" id="PF02566">
    <property type="entry name" value="OsmC"/>
    <property type="match status" value="1"/>
</dbReference>
<proteinExistence type="predicted"/>
<dbReference type="InterPro" id="IPR015946">
    <property type="entry name" value="KH_dom-like_a/b"/>
</dbReference>
<name>A0A6J7FHN8_9ZZZZ</name>
<organism evidence="1">
    <name type="scientific">freshwater metagenome</name>
    <dbReference type="NCBI Taxonomy" id="449393"/>
    <lineage>
        <taxon>unclassified sequences</taxon>
        <taxon>metagenomes</taxon>
        <taxon>ecological metagenomes</taxon>
    </lineage>
</organism>
<dbReference type="PANTHER" id="PTHR42830">
    <property type="entry name" value="OSMOTICALLY INDUCIBLE FAMILY PROTEIN"/>
    <property type="match status" value="1"/>
</dbReference>
<dbReference type="InterPro" id="IPR052707">
    <property type="entry name" value="OsmC_Ohr_Peroxiredoxin"/>
</dbReference>
<reference evidence="1" key="1">
    <citation type="submission" date="2020-05" db="EMBL/GenBank/DDBJ databases">
        <authorList>
            <person name="Chiriac C."/>
            <person name="Salcher M."/>
            <person name="Ghai R."/>
            <person name="Kavagutti S V."/>
        </authorList>
    </citation>
    <scope>NUCLEOTIDE SEQUENCE</scope>
</reference>
<dbReference type="InterPro" id="IPR036102">
    <property type="entry name" value="OsmC/Ohrsf"/>
</dbReference>
<dbReference type="SUPFAM" id="SSF82784">
    <property type="entry name" value="OsmC-like"/>
    <property type="match status" value="1"/>
</dbReference>
<dbReference type="EMBL" id="CAFBMK010000002">
    <property type="protein sequence ID" value="CAB4891939.1"/>
    <property type="molecule type" value="Genomic_DNA"/>
</dbReference>
<sequence>MTEGAPVHRYATTCTWSGSTGAGYDAYDRTHDVVAPPADAALRLSSDPAFGGDPGRLNPEALLLAAASSCQLLSFLAVAARARVDVVSYRDDAEAEMPEHAGSGPLWVERIVLRPRIGVRGRTPSDDRLRRLVDLAHRECFIAGSLRSEIRVEPAFERV</sequence>
<dbReference type="Gene3D" id="3.30.300.20">
    <property type="match status" value="1"/>
</dbReference>
<protein>
    <submittedName>
        <fullName evidence="1">Unannotated protein</fullName>
    </submittedName>
</protein>
<dbReference type="AlphaFoldDB" id="A0A6J7FHN8"/>
<gene>
    <name evidence="1" type="ORF">UFOPK3564_00055</name>
</gene>
<accession>A0A6J7FHN8</accession>
<evidence type="ECO:0000313" key="1">
    <source>
        <dbReference type="EMBL" id="CAB4891939.1"/>
    </source>
</evidence>
<dbReference type="InterPro" id="IPR003718">
    <property type="entry name" value="OsmC/Ohr_fam"/>
</dbReference>